<evidence type="ECO:0000256" key="1">
    <source>
        <dbReference type="SAM" id="MobiDB-lite"/>
    </source>
</evidence>
<accession>A0ABU6SVR4</accession>
<dbReference type="EMBL" id="JASCZI010062461">
    <property type="protein sequence ID" value="MED6140521.1"/>
    <property type="molecule type" value="Genomic_DNA"/>
</dbReference>
<gene>
    <name evidence="2" type="ORF">PIB30_094026</name>
</gene>
<comment type="caution">
    <text evidence="2">The sequence shown here is derived from an EMBL/GenBank/DDBJ whole genome shotgun (WGS) entry which is preliminary data.</text>
</comment>
<evidence type="ECO:0000313" key="2">
    <source>
        <dbReference type="EMBL" id="MED6140521.1"/>
    </source>
</evidence>
<protein>
    <submittedName>
        <fullName evidence="2">Uncharacterized protein</fullName>
    </submittedName>
</protein>
<feature type="non-terminal residue" evidence="2">
    <location>
        <position position="1"/>
    </location>
</feature>
<sequence length="91" mass="10273">SLSDPNLVSYDPEIERTLWNLRRIRRQNHFENPSVVYPGNTAPEEETSYSSASESDFELPFSDTGTIVMAGNPSQWLTLREPGSPDLAFQL</sequence>
<name>A0ABU6SVR4_9FABA</name>
<proteinExistence type="predicted"/>
<feature type="region of interest" description="Disordered" evidence="1">
    <location>
        <begin position="35"/>
        <end position="56"/>
    </location>
</feature>
<dbReference type="Proteomes" id="UP001341840">
    <property type="component" value="Unassembled WGS sequence"/>
</dbReference>
<evidence type="ECO:0000313" key="3">
    <source>
        <dbReference type="Proteomes" id="UP001341840"/>
    </source>
</evidence>
<organism evidence="2 3">
    <name type="scientific">Stylosanthes scabra</name>
    <dbReference type="NCBI Taxonomy" id="79078"/>
    <lineage>
        <taxon>Eukaryota</taxon>
        <taxon>Viridiplantae</taxon>
        <taxon>Streptophyta</taxon>
        <taxon>Embryophyta</taxon>
        <taxon>Tracheophyta</taxon>
        <taxon>Spermatophyta</taxon>
        <taxon>Magnoliopsida</taxon>
        <taxon>eudicotyledons</taxon>
        <taxon>Gunneridae</taxon>
        <taxon>Pentapetalae</taxon>
        <taxon>rosids</taxon>
        <taxon>fabids</taxon>
        <taxon>Fabales</taxon>
        <taxon>Fabaceae</taxon>
        <taxon>Papilionoideae</taxon>
        <taxon>50 kb inversion clade</taxon>
        <taxon>dalbergioids sensu lato</taxon>
        <taxon>Dalbergieae</taxon>
        <taxon>Pterocarpus clade</taxon>
        <taxon>Stylosanthes</taxon>
    </lineage>
</organism>
<reference evidence="2 3" key="1">
    <citation type="journal article" date="2023" name="Plants (Basel)">
        <title>Bridging the Gap: Combining Genomics and Transcriptomics Approaches to Understand Stylosanthes scabra, an Orphan Legume from the Brazilian Caatinga.</title>
        <authorList>
            <person name="Ferreira-Neto J.R.C."/>
            <person name="da Silva M.D."/>
            <person name="Binneck E."/>
            <person name="de Melo N.F."/>
            <person name="da Silva R.H."/>
            <person name="de Melo A.L.T.M."/>
            <person name="Pandolfi V."/>
            <person name="Bustamante F.O."/>
            <person name="Brasileiro-Vidal A.C."/>
            <person name="Benko-Iseppon A.M."/>
        </authorList>
    </citation>
    <scope>NUCLEOTIDE SEQUENCE [LARGE SCALE GENOMIC DNA]</scope>
    <source>
        <tissue evidence="2">Leaves</tissue>
    </source>
</reference>
<keyword evidence="3" id="KW-1185">Reference proteome</keyword>